<dbReference type="SUPFAM" id="SSF161098">
    <property type="entry name" value="MetI-like"/>
    <property type="match status" value="1"/>
</dbReference>
<dbReference type="PANTHER" id="PTHR30151:SF0">
    <property type="entry name" value="ABC TRANSPORTER PERMEASE PROTEIN MJ0413-RELATED"/>
    <property type="match status" value="1"/>
</dbReference>
<protein>
    <submittedName>
        <fullName evidence="9">ABC transporter permease subunit</fullName>
    </submittedName>
</protein>
<feature type="transmembrane region" description="Helical" evidence="7">
    <location>
        <begin position="216"/>
        <end position="237"/>
    </location>
</feature>
<feature type="transmembrane region" description="Helical" evidence="7">
    <location>
        <begin position="61"/>
        <end position="81"/>
    </location>
</feature>
<name>A0A5D0M9D0_9BACT</name>
<evidence type="ECO:0000313" key="9">
    <source>
        <dbReference type="EMBL" id="TYB30354.1"/>
    </source>
</evidence>
<evidence type="ECO:0000256" key="2">
    <source>
        <dbReference type="ARBA" id="ARBA00022448"/>
    </source>
</evidence>
<comment type="similarity">
    <text evidence="7">Belongs to the binding-protein-dependent transport system permease family.</text>
</comment>
<dbReference type="Gene3D" id="1.10.3720.10">
    <property type="entry name" value="MetI-like"/>
    <property type="match status" value="1"/>
</dbReference>
<evidence type="ECO:0000256" key="1">
    <source>
        <dbReference type="ARBA" id="ARBA00004651"/>
    </source>
</evidence>
<dbReference type="InterPro" id="IPR035906">
    <property type="entry name" value="MetI-like_sf"/>
</dbReference>
<dbReference type="InterPro" id="IPR000515">
    <property type="entry name" value="MetI-like"/>
</dbReference>
<keyword evidence="10" id="KW-1185">Reference proteome</keyword>
<dbReference type="GO" id="GO:0055085">
    <property type="term" value="P:transmembrane transport"/>
    <property type="evidence" value="ECO:0007669"/>
    <property type="project" value="InterPro"/>
</dbReference>
<gene>
    <name evidence="9" type="ORF">FXF47_09450</name>
</gene>
<reference evidence="9" key="1">
    <citation type="submission" date="2019-08" db="EMBL/GenBank/DDBJ databases">
        <title>Genomic characterization of a novel candidate phylum (ARYD3) from a high temperature, high salinity tertiary oil reservoir in north central Oklahoma, USA.</title>
        <authorList>
            <person name="Youssef N.H."/>
            <person name="Yadav A."/>
            <person name="Elshahed M.S."/>
        </authorList>
    </citation>
    <scope>NUCLEOTIDE SEQUENCE [LARGE SCALE GENOMIC DNA]</scope>
    <source>
        <strain evidence="9">ARYD3</strain>
    </source>
</reference>
<evidence type="ECO:0000256" key="5">
    <source>
        <dbReference type="ARBA" id="ARBA00022989"/>
    </source>
</evidence>
<sequence length="242" mass="27570">MKKSFINKIIATFIFLLIWHFASKSFSSIILPSPFEVVISFINNINDKNFFKHIGVTVYKAFWGIVISFLLAFPIGVLMGIKKEVYDFFHPFVVFIQSMPVIAWVLLALIWFDNNFIPVFVVIIAVIPIIILNIAEGVKRVDHKLLEMAEIYKLSKGKVIKNIYIPSIAGYFESSLKIVFGNTFKVVVMAEVLAHPGMGIGEKMSWARINIETADLLAWSFMVVIITFIIMGVLKLFQKEKN</sequence>
<feature type="transmembrane region" description="Helical" evidence="7">
    <location>
        <begin position="88"/>
        <end position="110"/>
    </location>
</feature>
<keyword evidence="4 7" id="KW-0812">Transmembrane</keyword>
<keyword evidence="3" id="KW-1003">Cell membrane</keyword>
<keyword evidence="6 7" id="KW-0472">Membrane</keyword>
<evidence type="ECO:0000256" key="4">
    <source>
        <dbReference type="ARBA" id="ARBA00022692"/>
    </source>
</evidence>
<comment type="subcellular location">
    <subcellularLocation>
        <location evidence="1 7">Cell membrane</location>
        <topology evidence="1 7">Multi-pass membrane protein</topology>
    </subcellularLocation>
</comment>
<dbReference type="EMBL" id="VSIX01000139">
    <property type="protein sequence ID" value="TYB30354.1"/>
    <property type="molecule type" value="Genomic_DNA"/>
</dbReference>
<feature type="transmembrane region" description="Helical" evidence="7">
    <location>
        <begin position="116"/>
        <end position="135"/>
    </location>
</feature>
<evidence type="ECO:0000256" key="7">
    <source>
        <dbReference type="RuleBase" id="RU363032"/>
    </source>
</evidence>
<dbReference type="AlphaFoldDB" id="A0A5D0M9D0"/>
<feature type="domain" description="ABC transmembrane type-1" evidence="8">
    <location>
        <begin position="54"/>
        <end position="234"/>
    </location>
</feature>
<evidence type="ECO:0000256" key="6">
    <source>
        <dbReference type="ARBA" id="ARBA00023136"/>
    </source>
</evidence>
<keyword evidence="5 7" id="KW-1133">Transmembrane helix</keyword>
<proteinExistence type="inferred from homology"/>
<evidence type="ECO:0000256" key="3">
    <source>
        <dbReference type="ARBA" id="ARBA00022475"/>
    </source>
</evidence>
<dbReference type="CDD" id="cd06261">
    <property type="entry name" value="TM_PBP2"/>
    <property type="match status" value="1"/>
</dbReference>
<accession>A0A5D0M9D0</accession>
<evidence type="ECO:0000259" key="8">
    <source>
        <dbReference type="PROSITE" id="PS50928"/>
    </source>
</evidence>
<dbReference type="Pfam" id="PF00528">
    <property type="entry name" value="BPD_transp_1"/>
    <property type="match status" value="1"/>
</dbReference>
<dbReference type="PROSITE" id="PS50928">
    <property type="entry name" value="ABC_TM1"/>
    <property type="match status" value="1"/>
</dbReference>
<dbReference type="GO" id="GO:0005886">
    <property type="term" value="C:plasma membrane"/>
    <property type="evidence" value="ECO:0007669"/>
    <property type="project" value="UniProtKB-SubCell"/>
</dbReference>
<dbReference type="Proteomes" id="UP000324143">
    <property type="component" value="Unassembled WGS sequence"/>
</dbReference>
<keyword evidence="2 7" id="KW-0813">Transport</keyword>
<evidence type="ECO:0000313" key="10">
    <source>
        <dbReference type="Proteomes" id="UP000324143"/>
    </source>
</evidence>
<dbReference type="PANTHER" id="PTHR30151">
    <property type="entry name" value="ALKANE SULFONATE ABC TRANSPORTER-RELATED, MEMBRANE SUBUNIT"/>
    <property type="match status" value="1"/>
</dbReference>
<organism evidence="9 10">
    <name type="scientific">Candidatus Mcinerneyibacterium aminivorans</name>
    <dbReference type="NCBI Taxonomy" id="2703815"/>
    <lineage>
        <taxon>Bacteria</taxon>
        <taxon>Candidatus Macinerneyibacteriota</taxon>
        <taxon>Candidatus Mcinerneyibacteria</taxon>
        <taxon>Candidatus Mcinerneyibacteriales</taxon>
        <taxon>Candidatus Mcinerneyibacteriaceae</taxon>
        <taxon>Candidatus Mcinerneyibacterium</taxon>
    </lineage>
</organism>
<comment type="caution">
    <text evidence="9">The sequence shown here is derived from an EMBL/GenBank/DDBJ whole genome shotgun (WGS) entry which is preliminary data.</text>
</comment>